<dbReference type="EMBL" id="GBRH01232058">
    <property type="protein sequence ID" value="JAD65837.1"/>
    <property type="molecule type" value="Transcribed_RNA"/>
</dbReference>
<dbReference type="AlphaFoldDB" id="A0A0A9C2Q8"/>
<sequence>MVLMFISRHILSVQPNTLCLIIQAELQSQLNRGLP</sequence>
<organism evidence="1">
    <name type="scientific">Arundo donax</name>
    <name type="common">Giant reed</name>
    <name type="synonym">Donax arundinaceus</name>
    <dbReference type="NCBI Taxonomy" id="35708"/>
    <lineage>
        <taxon>Eukaryota</taxon>
        <taxon>Viridiplantae</taxon>
        <taxon>Streptophyta</taxon>
        <taxon>Embryophyta</taxon>
        <taxon>Tracheophyta</taxon>
        <taxon>Spermatophyta</taxon>
        <taxon>Magnoliopsida</taxon>
        <taxon>Liliopsida</taxon>
        <taxon>Poales</taxon>
        <taxon>Poaceae</taxon>
        <taxon>PACMAD clade</taxon>
        <taxon>Arundinoideae</taxon>
        <taxon>Arundineae</taxon>
        <taxon>Arundo</taxon>
    </lineage>
</organism>
<proteinExistence type="predicted"/>
<evidence type="ECO:0000313" key="1">
    <source>
        <dbReference type="EMBL" id="JAD65837.1"/>
    </source>
</evidence>
<name>A0A0A9C2Q8_ARUDO</name>
<accession>A0A0A9C2Q8</accession>
<protein>
    <submittedName>
        <fullName evidence="1">Uncharacterized protein</fullName>
    </submittedName>
</protein>
<reference evidence="1" key="2">
    <citation type="journal article" date="2015" name="Data Brief">
        <title>Shoot transcriptome of the giant reed, Arundo donax.</title>
        <authorList>
            <person name="Barrero R.A."/>
            <person name="Guerrero F.D."/>
            <person name="Moolhuijzen P."/>
            <person name="Goolsby J.A."/>
            <person name="Tidwell J."/>
            <person name="Bellgard S.E."/>
            <person name="Bellgard M.I."/>
        </authorList>
    </citation>
    <scope>NUCLEOTIDE SEQUENCE</scope>
    <source>
        <tissue evidence="1">Shoot tissue taken approximately 20 cm above the soil surface</tissue>
    </source>
</reference>
<reference evidence="1" key="1">
    <citation type="submission" date="2014-09" db="EMBL/GenBank/DDBJ databases">
        <authorList>
            <person name="Magalhaes I.L.F."/>
            <person name="Oliveira U."/>
            <person name="Santos F.R."/>
            <person name="Vidigal T.H.D.A."/>
            <person name="Brescovit A.D."/>
            <person name="Santos A.J."/>
        </authorList>
    </citation>
    <scope>NUCLEOTIDE SEQUENCE</scope>
    <source>
        <tissue evidence="1">Shoot tissue taken approximately 20 cm above the soil surface</tissue>
    </source>
</reference>